<reference evidence="1" key="1">
    <citation type="submission" date="2016-10" db="EMBL/GenBank/DDBJ databases">
        <title>Sequence of Gallionella enrichment culture.</title>
        <authorList>
            <person name="Poehlein A."/>
            <person name="Muehling M."/>
            <person name="Daniel R."/>
        </authorList>
    </citation>
    <scope>NUCLEOTIDE SEQUENCE</scope>
</reference>
<dbReference type="EMBL" id="MLJW01000134">
    <property type="protein sequence ID" value="OIQ97345.1"/>
    <property type="molecule type" value="Genomic_DNA"/>
</dbReference>
<protein>
    <submittedName>
        <fullName evidence="1">Acyl-protein synthetase, LuxE</fullName>
    </submittedName>
</protein>
<name>A0A1J5RNP3_9ZZZZ</name>
<organism evidence="1">
    <name type="scientific">mine drainage metagenome</name>
    <dbReference type="NCBI Taxonomy" id="410659"/>
    <lineage>
        <taxon>unclassified sequences</taxon>
        <taxon>metagenomes</taxon>
        <taxon>ecological metagenomes</taxon>
    </lineage>
</organism>
<dbReference type="SUPFAM" id="SSF56801">
    <property type="entry name" value="Acetyl-CoA synthetase-like"/>
    <property type="match status" value="1"/>
</dbReference>
<comment type="caution">
    <text evidence="1">The sequence shown here is derived from an EMBL/GenBank/DDBJ whole genome shotgun (WGS) entry which is preliminary data.</text>
</comment>
<proteinExistence type="predicted"/>
<accession>A0A1J5RNP3</accession>
<evidence type="ECO:0000313" key="1">
    <source>
        <dbReference type="EMBL" id="OIQ97345.1"/>
    </source>
</evidence>
<dbReference type="AlphaFoldDB" id="A0A1J5RNP3"/>
<gene>
    <name evidence="1" type="ORF">GALL_206030</name>
</gene>
<sequence length="287" mass="32702">MDDGRWTVAGQSSIHFPFLPISFFKSHQITTTLFEPQQIFESSGTTQTTNSRHLVKDINLYKQSFSKAFELFYGDIKDWCVIGLLPSYLERNNSSLVLMVDELIKMSGHADSDFYLYDLDKLQSTLHRLELQQQKTLLIGVTFALLDFAETHPMQLNHTIIMETGGMKGRRKELTRFEVHEYLKQRLGVKNIHSEYGMTELLSQAYSKGEGIFVCPPWMKVLVRDEEDPLRVSVSGRGVLNVIDLANIYSCSFIATDDVGMVYEDGSFEVFGRLDNSDIRGCSLLVV</sequence>